<dbReference type="Pfam" id="PF07593">
    <property type="entry name" value="UnbV_ASPIC"/>
    <property type="match status" value="1"/>
</dbReference>
<dbReference type="SUPFAM" id="SSF69318">
    <property type="entry name" value="Integrin alpha N-terminal domain"/>
    <property type="match status" value="1"/>
</dbReference>
<reference evidence="5" key="2">
    <citation type="submission" date="2020-09" db="EMBL/GenBank/DDBJ databases">
        <authorList>
            <person name="Sun Q."/>
            <person name="Ohkuma M."/>
        </authorList>
    </citation>
    <scope>NUCLEOTIDE SEQUENCE</scope>
    <source>
        <strain evidence="5">JCM 4714</strain>
    </source>
</reference>
<dbReference type="InterPro" id="IPR028994">
    <property type="entry name" value="Integrin_alpha_N"/>
</dbReference>
<feature type="region of interest" description="Disordered" evidence="2">
    <location>
        <begin position="310"/>
        <end position="336"/>
    </location>
</feature>
<dbReference type="InterPro" id="IPR011519">
    <property type="entry name" value="UnbV_ASPIC"/>
</dbReference>
<keyword evidence="6" id="KW-1185">Reference proteome</keyword>
<accession>A0A918YBL4</accession>
<dbReference type="EMBL" id="BMVG01000001">
    <property type="protein sequence ID" value="GHD98167.1"/>
    <property type="molecule type" value="Genomic_DNA"/>
</dbReference>
<protein>
    <submittedName>
        <fullName evidence="5">RNA-binding protein</fullName>
    </submittedName>
</protein>
<dbReference type="InterPro" id="IPR027039">
    <property type="entry name" value="Crtac1"/>
</dbReference>
<feature type="signal peptide" evidence="3">
    <location>
        <begin position="1"/>
        <end position="35"/>
    </location>
</feature>
<gene>
    <name evidence="5" type="ORF">GCM10010339_04260</name>
</gene>
<sequence length="653" mass="69444">MNSAARLVRAHAAKAVALCCCFTAFSLALPDSVSAADRAAAAAPFHFTAHPLNAPDRPGERRLRPVAPAFHHIRSWISSVGAGAGLFAADGGSVAHDVCLVDPRTDTVTVEPAPGTGKRYRAFTLAAKGLPMPSYAAPMGCMPADLNQDGRQDLVVYYWGRSPVLFLRKAGGAPARAAFVPRELVPGHPVWNTNAMTLGDFEGNGHLDLVVGNYFMDGARVLDPTAEQSELQMPSSMSHALNGGTLRYFRFTGGRSGAKPEARFAEVPRAFGPKPPTGWTLALGAQDLDGDGLPDLYQANDFGRGRLLVNESKPGAPRFRPATGTRHFTTPKSKQLGNGSFKGMGVAFADLDRSGTQSILVGNITEPYALQESNFVFRPTVPRGRLGALLHRGEAPYDDHSEGMGLSRSGWTWDLVAADFDNSGYPQVMHATGFLAGGTDRWAQLQEAAMSNDLILRHPELWPNVEPGDDLSGHDPNTFFVRTPEGRYVNLAEEAGVASTAVTRGFAVGDVTGDGRLDFVAANQWGQSVFYRNRSAAAPFLGLHLRLPTGSPSATTAATTTAATTPAIGAVARLHLPDGKVAEQQLYPANGHGGVAAPDLHFGLGKEKPVGPLRVDLSWRDLRGVRHERTATLPPGWHTLVLAADGTIAEVPA</sequence>
<dbReference type="AlphaFoldDB" id="A0A918YBL4"/>
<feature type="chain" id="PRO_5036880480" evidence="3">
    <location>
        <begin position="36"/>
        <end position="653"/>
    </location>
</feature>
<comment type="caution">
    <text evidence="5">The sequence shown here is derived from an EMBL/GenBank/DDBJ whole genome shotgun (WGS) entry which is preliminary data.</text>
</comment>
<evidence type="ECO:0000256" key="2">
    <source>
        <dbReference type="SAM" id="MobiDB-lite"/>
    </source>
</evidence>
<name>A0A918YBL4_9ACTN</name>
<reference evidence="5" key="1">
    <citation type="journal article" date="2014" name="Int. J. Syst. Evol. Microbiol.">
        <title>Complete genome sequence of Corynebacterium casei LMG S-19264T (=DSM 44701T), isolated from a smear-ripened cheese.</title>
        <authorList>
            <consortium name="US DOE Joint Genome Institute (JGI-PGF)"/>
            <person name="Walter F."/>
            <person name="Albersmeier A."/>
            <person name="Kalinowski J."/>
            <person name="Ruckert C."/>
        </authorList>
    </citation>
    <scope>NUCLEOTIDE SEQUENCE</scope>
    <source>
        <strain evidence="5">JCM 4714</strain>
    </source>
</reference>
<evidence type="ECO:0000256" key="1">
    <source>
        <dbReference type="ARBA" id="ARBA00022729"/>
    </source>
</evidence>
<dbReference type="InterPro" id="IPR013517">
    <property type="entry name" value="FG-GAP"/>
</dbReference>
<feature type="compositionally biased region" description="Polar residues" evidence="2">
    <location>
        <begin position="326"/>
        <end position="336"/>
    </location>
</feature>
<evidence type="ECO:0000259" key="4">
    <source>
        <dbReference type="Pfam" id="PF07593"/>
    </source>
</evidence>
<evidence type="ECO:0000256" key="3">
    <source>
        <dbReference type="SAM" id="SignalP"/>
    </source>
</evidence>
<dbReference type="Gene3D" id="2.130.10.130">
    <property type="entry name" value="Integrin alpha, N-terminal"/>
    <property type="match status" value="2"/>
</dbReference>
<dbReference type="PANTHER" id="PTHR16026">
    <property type="entry name" value="CARTILAGE ACIDIC PROTEIN 1"/>
    <property type="match status" value="1"/>
</dbReference>
<proteinExistence type="predicted"/>
<dbReference type="Proteomes" id="UP000655443">
    <property type="component" value="Unassembled WGS sequence"/>
</dbReference>
<dbReference type="PANTHER" id="PTHR16026:SF0">
    <property type="entry name" value="CARTILAGE ACIDIC PROTEIN 1"/>
    <property type="match status" value="1"/>
</dbReference>
<dbReference type="RefSeq" id="WP_189947918.1">
    <property type="nucleotide sequence ID" value="NZ_BMVG01000001.1"/>
</dbReference>
<evidence type="ECO:0000313" key="5">
    <source>
        <dbReference type="EMBL" id="GHD98167.1"/>
    </source>
</evidence>
<feature type="domain" description="ASPIC/UnbV" evidence="4">
    <location>
        <begin position="567"/>
        <end position="625"/>
    </location>
</feature>
<organism evidence="5 6">
    <name type="scientific">Streptomyces alanosinicus</name>
    <dbReference type="NCBI Taxonomy" id="68171"/>
    <lineage>
        <taxon>Bacteria</taxon>
        <taxon>Bacillati</taxon>
        <taxon>Actinomycetota</taxon>
        <taxon>Actinomycetes</taxon>
        <taxon>Kitasatosporales</taxon>
        <taxon>Streptomycetaceae</taxon>
        <taxon>Streptomyces</taxon>
    </lineage>
</organism>
<keyword evidence="1 3" id="KW-0732">Signal</keyword>
<evidence type="ECO:0000313" key="6">
    <source>
        <dbReference type="Proteomes" id="UP000655443"/>
    </source>
</evidence>
<dbReference type="Pfam" id="PF13517">
    <property type="entry name" value="FG-GAP_3"/>
    <property type="match status" value="2"/>
</dbReference>